<dbReference type="Proteomes" id="UP000800035">
    <property type="component" value="Unassembled WGS sequence"/>
</dbReference>
<dbReference type="EMBL" id="ML977007">
    <property type="protein sequence ID" value="KAF1952852.1"/>
    <property type="molecule type" value="Genomic_DNA"/>
</dbReference>
<feature type="region of interest" description="Disordered" evidence="1">
    <location>
        <begin position="1"/>
        <end position="23"/>
    </location>
</feature>
<feature type="compositionally biased region" description="Polar residues" evidence="1">
    <location>
        <begin position="13"/>
        <end position="23"/>
    </location>
</feature>
<evidence type="ECO:0000313" key="3">
    <source>
        <dbReference type="Proteomes" id="UP000800035"/>
    </source>
</evidence>
<evidence type="ECO:0000313" key="2">
    <source>
        <dbReference type="EMBL" id="KAF1952852.1"/>
    </source>
</evidence>
<keyword evidence="3" id="KW-1185">Reference proteome</keyword>
<accession>A0A6A5TMB2</accession>
<dbReference type="AlphaFoldDB" id="A0A6A5TMB2"/>
<protein>
    <submittedName>
        <fullName evidence="2">Uncharacterized protein</fullName>
    </submittedName>
</protein>
<reference evidence="2" key="1">
    <citation type="journal article" date="2020" name="Stud. Mycol.">
        <title>101 Dothideomycetes genomes: a test case for predicting lifestyles and emergence of pathogens.</title>
        <authorList>
            <person name="Haridas S."/>
            <person name="Albert R."/>
            <person name="Binder M."/>
            <person name="Bloem J."/>
            <person name="Labutti K."/>
            <person name="Salamov A."/>
            <person name="Andreopoulos B."/>
            <person name="Baker S."/>
            <person name="Barry K."/>
            <person name="Bills G."/>
            <person name="Bluhm B."/>
            <person name="Cannon C."/>
            <person name="Castanera R."/>
            <person name="Culley D."/>
            <person name="Daum C."/>
            <person name="Ezra D."/>
            <person name="Gonzalez J."/>
            <person name="Henrissat B."/>
            <person name="Kuo A."/>
            <person name="Liang C."/>
            <person name="Lipzen A."/>
            <person name="Lutzoni F."/>
            <person name="Magnuson J."/>
            <person name="Mondo S."/>
            <person name="Nolan M."/>
            <person name="Ohm R."/>
            <person name="Pangilinan J."/>
            <person name="Park H.-J."/>
            <person name="Ramirez L."/>
            <person name="Alfaro M."/>
            <person name="Sun H."/>
            <person name="Tritt A."/>
            <person name="Yoshinaga Y."/>
            <person name="Zwiers L.-H."/>
            <person name="Turgeon B."/>
            <person name="Goodwin S."/>
            <person name="Spatafora J."/>
            <person name="Crous P."/>
            <person name="Grigoriev I."/>
        </authorList>
    </citation>
    <scope>NUCLEOTIDE SEQUENCE</scope>
    <source>
        <strain evidence="2">CBS 675.92</strain>
    </source>
</reference>
<sequence>MVGHPSMGLARASHNSKTNIGVQNTSSGTGSLLRITSFLLCRTWRRTLWNPFLPQHIERIGVSYHSSAGSDGANPWVHVNADITSFSPVEEKQYATIMADKEASLFQMPVTEVKIEGLKCVALAASRPEDDYVLYSAISWKPCISNGIVRDHNAEKTLAEDKVLVETYERMALFYYKSLRALVADVDVPLEHRPDSRHNIRRKSAPS</sequence>
<gene>
    <name evidence="2" type="ORF">CC80DRAFT_571169</name>
</gene>
<organism evidence="2 3">
    <name type="scientific">Byssothecium circinans</name>
    <dbReference type="NCBI Taxonomy" id="147558"/>
    <lineage>
        <taxon>Eukaryota</taxon>
        <taxon>Fungi</taxon>
        <taxon>Dikarya</taxon>
        <taxon>Ascomycota</taxon>
        <taxon>Pezizomycotina</taxon>
        <taxon>Dothideomycetes</taxon>
        <taxon>Pleosporomycetidae</taxon>
        <taxon>Pleosporales</taxon>
        <taxon>Massarineae</taxon>
        <taxon>Massarinaceae</taxon>
        <taxon>Byssothecium</taxon>
    </lineage>
</organism>
<name>A0A6A5TMB2_9PLEO</name>
<proteinExistence type="predicted"/>
<evidence type="ECO:0000256" key="1">
    <source>
        <dbReference type="SAM" id="MobiDB-lite"/>
    </source>
</evidence>